<organism evidence="2 3">
    <name type="scientific">Mycobacterium tuberculosis CAS/NITR204</name>
    <dbReference type="NCBI Taxonomy" id="1310114"/>
    <lineage>
        <taxon>Bacteria</taxon>
        <taxon>Bacillati</taxon>
        <taxon>Actinomycetota</taxon>
        <taxon>Actinomycetes</taxon>
        <taxon>Mycobacteriales</taxon>
        <taxon>Mycobacteriaceae</taxon>
        <taxon>Mycobacterium</taxon>
        <taxon>Mycobacterium tuberculosis complex</taxon>
    </lineage>
</organism>
<evidence type="ECO:0000259" key="1">
    <source>
        <dbReference type="Pfam" id="PF00934"/>
    </source>
</evidence>
<gene>
    <name evidence="2" type="ORF">J113_24000</name>
</gene>
<name>R4MDC1_MYCTX</name>
<evidence type="ECO:0000313" key="2">
    <source>
        <dbReference type="EMBL" id="AGL28890.1"/>
    </source>
</evidence>
<dbReference type="AlphaFoldDB" id="R4MDC1"/>
<dbReference type="PATRIC" id="fig|1310114.3.peg.5036"/>
<dbReference type="EMBL" id="CP005386">
    <property type="protein sequence ID" value="AGL28890.1"/>
    <property type="molecule type" value="Genomic_DNA"/>
</dbReference>
<feature type="domain" description="PE" evidence="1">
    <location>
        <begin position="5"/>
        <end position="80"/>
    </location>
</feature>
<dbReference type="Gene3D" id="1.10.287.850">
    <property type="entry name" value="HP0062-like domain"/>
    <property type="match status" value="1"/>
</dbReference>
<sequence length="83" mass="9187">MSFIFTTPQALDNAAKSVSGIHDLWLADSKTAITVVNAIVPPAADPVSNRMMGRILEHMRQYHQISFPAIEHRHRVRHGLGSA</sequence>
<dbReference type="InterPro" id="IPR038332">
    <property type="entry name" value="PPE_sf"/>
</dbReference>
<dbReference type="SUPFAM" id="SSF140459">
    <property type="entry name" value="PE/PPE dimer-like"/>
    <property type="match status" value="1"/>
</dbReference>
<dbReference type="HOGENOM" id="CLU_000167_16_8_11"/>
<dbReference type="KEGG" id="mtuc:J113_24000"/>
<evidence type="ECO:0000313" key="3">
    <source>
        <dbReference type="Proteomes" id="UP000013548"/>
    </source>
</evidence>
<dbReference type="BioCyc" id="MTUB1310114:G13A2-3473-MONOMER"/>
<dbReference type="InterPro" id="IPR000084">
    <property type="entry name" value="PE-PGRS_N"/>
</dbReference>
<accession>R4MDC1</accession>
<proteinExistence type="predicted"/>
<dbReference type="Pfam" id="PF00934">
    <property type="entry name" value="PE"/>
    <property type="match status" value="1"/>
</dbReference>
<protein>
    <recommendedName>
        <fullName evidence="1">PE domain-containing protein</fullName>
    </recommendedName>
</protein>
<reference evidence="2 3" key="1">
    <citation type="journal article" date="2013" name="Genome Announc.">
        <title>Whole-Genome Sequences of Four Clinical Isolates of Mycobacterium tuberculosis from Tamil Nadu, South India.</title>
        <authorList>
            <person name="Narayanan S."/>
            <person name="Deshpande U."/>
        </authorList>
    </citation>
    <scope>NUCLEOTIDE SEQUENCE [LARGE SCALE GENOMIC DNA]</scope>
    <source>
        <strain evidence="2 3">CAS/NITR204</strain>
    </source>
</reference>
<dbReference type="Proteomes" id="UP000013548">
    <property type="component" value="Chromosome"/>
</dbReference>